<reference evidence="1" key="1">
    <citation type="journal article" date="2016" name="Front. Microbiol.">
        <title>Genome Sequence of the Piezophilic, Mesophilic Sulfate-Reducing Bacterium Desulfovibrio indicus J2T.</title>
        <authorList>
            <person name="Cao J."/>
            <person name="Maignien L."/>
            <person name="Shao Z."/>
            <person name="Alain K."/>
            <person name="Jebbar M."/>
        </authorList>
    </citation>
    <scope>NUCLEOTIDE SEQUENCE</scope>
    <source>
        <strain evidence="1">JCM 32048</strain>
    </source>
</reference>
<dbReference type="Proteomes" id="UP001055286">
    <property type="component" value="Unassembled WGS sequence"/>
</dbReference>
<dbReference type="AlphaFoldDB" id="A0AA37HJD0"/>
<gene>
    <name evidence="1" type="ORF">MPEAHAMD_7037</name>
</gene>
<protein>
    <submittedName>
        <fullName evidence="1">Uncharacterized protein</fullName>
    </submittedName>
</protein>
<keyword evidence="2" id="KW-1185">Reference proteome</keyword>
<name>A0AA37HJD0_9HYPH</name>
<accession>A0AA37HJD0</accession>
<comment type="caution">
    <text evidence="1">The sequence shown here is derived from an EMBL/GenBank/DDBJ whole genome shotgun (WGS) entry which is preliminary data.</text>
</comment>
<organism evidence="1 2">
    <name type="scientific">Methylobacterium frigidaeris</name>
    <dbReference type="NCBI Taxonomy" id="2038277"/>
    <lineage>
        <taxon>Bacteria</taxon>
        <taxon>Pseudomonadati</taxon>
        <taxon>Pseudomonadota</taxon>
        <taxon>Alphaproteobacteria</taxon>
        <taxon>Hyphomicrobiales</taxon>
        <taxon>Methylobacteriaceae</taxon>
        <taxon>Methylobacterium</taxon>
    </lineage>
</organism>
<proteinExistence type="predicted"/>
<reference evidence="1" key="2">
    <citation type="submission" date="2021-08" db="EMBL/GenBank/DDBJ databases">
        <authorList>
            <person name="Tani A."/>
            <person name="Ola A."/>
            <person name="Ogura Y."/>
            <person name="Katsura K."/>
            <person name="Hayashi T."/>
        </authorList>
    </citation>
    <scope>NUCLEOTIDE SEQUENCE</scope>
    <source>
        <strain evidence="1">JCM 32048</strain>
    </source>
</reference>
<sequence>MVQQRTDFSQAAILVLQMALACGRRSFDPDPGVTRTFDLGRDALDAAIEELRAAALLKAGDLDDDIALTDKGWDAVDELWPHGQLPDASATRVVIGSFDGQDEFPVYMAVPVVDLATVVPLGSVLAREIAAASLTCSAWRLLWPPSGEPASRSLVRVDEGQGSVSECLGGAGEGMPIHVSSGMFLSVDPRGRCTEMRRSPAELVFLIAMGAG</sequence>
<dbReference type="EMBL" id="BPQJ01000084">
    <property type="protein sequence ID" value="GJD66838.1"/>
    <property type="molecule type" value="Genomic_DNA"/>
</dbReference>
<evidence type="ECO:0000313" key="2">
    <source>
        <dbReference type="Proteomes" id="UP001055286"/>
    </source>
</evidence>
<dbReference type="PROSITE" id="PS51257">
    <property type="entry name" value="PROKAR_LIPOPROTEIN"/>
    <property type="match status" value="1"/>
</dbReference>
<evidence type="ECO:0000313" key="1">
    <source>
        <dbReference type="EMBL" id="GJD66838.1"/>
    </source>
</evidence>